<evidence type="ECO:0000313" key="1">
    <source>
        <dbReference type="EMBL" id="RUP06782.1"/>
    </source>
</evidence>
<sequence length="109" mass="12029">MVIESLQTIGGLDRTLALDSIINVRHLVLTFHNPAAGMAKAPRVEYPPRSVRRSLTLILRPSFACADPPLFHQDLMPNESTASPSQPYRTNPGSTSISLVPYSTFVVRR</sequence>
<evidence type="ECO:0000313" key="2">
    <source>
        <dbReference type="Proteomes" id="UP000268093"/>
    </source>
</evidence>
<dbReference type="EMBL" id="RBNI01016659">
    <property type="protein sequence ID" value="RUP06782.1"/>
    <property type="molecule type" value="Genomic_DNA"/>
</dbReference>
<proteinExistence type="predicted"/>
<dbReference type="AlphaFoldDB" id="A0A433AVR3"/>
<reference evidence="1 2" key="1">
    <citation type="journal article" date="2018" name="New Phytol.">
        <title>Phylogenomics of Endogonaceae and evolution of mycorrhizas within Mucoromycota.</title>
        <authorList>
            <person name="Chang Y."/>
            <person name="Desiro A."/>
            <person name="Na H."/>
            <person name="Sandor L."/>
            <person name="Lipzen A."/>
            <person name="Clum A."/>
            <person name="Barry K."/>
            <person name="Grigoriev I.V."/>
            <person name="Martin F.M."/>
            <person name="Stajich J.E."/>
            <person name="Smith M.E."/>
            <person name="Bonito G."/>
            <person name="Spatafora J.W."/>
        </authorList>
    </citation>
    <scope>NUCLEOTIDE SEQUENCE [LARGE SCALE GENOMIC DNA]</scope>
    <source>
        <strain evidence="1 2">GMNB39</strain>
    </source>
</reference>
<protein>
    <submittedName>
        <fullName evidence="1">Uncharacterized protein</fullName>
    </submittedName>
</protein>
<organism evidence="1 2">
    <name type="scientific">Jimgerdemannia flammicorona</name>
    <dbReference type="NCBI Taxonomy" id="994334"/>
    <lineage>
        <taxon>Eukaryota</taxon>
        <taxon>Fungi</taxon>
        <taxon>Fungi incertae sedis</taxon>
        <taxon>Mucoromycota</taxon>
        <taxon>Mucoromycotina</taxon>
        <taxon>Endogonomycetes</taxon>
        <taxon>Endogonales</taxon>
        <taxon>Endogonaceae</taxon>
        <taxon>Jimgerdemannia</taxon>
    </lineage>
</organism>
<comment type="caution">
    <text evidence="1">The sequence shown here is derived from an EMBL/GenBank/DDBJ whole genome shotgun (WGS) entry which is preliminary data.</text>
</comment>
<name>A0A433AVR3_9FUNG</name>
<gene>
    <name evidence="1" type="ORF">BC936DRAFT_140224</name>
</gene>
<accession>A0A433AVR3</accession>
<keyword evidence="2" id="KW-1185">Reference proteome</keyword>
<dbReference type="Proteomes" id="UP000268093">
    <property type="component" value="Unassembled WGS sequence"/>
</dbReference>